<gene>
    <name evidence="1" type="ORF">HBE96_23045</name>
</gene>
<proteinExistence type="predicted"/>
<evidence type="ECO:0000313" key="2">
    <source>
        <dbReference type="Proteomes" id="UP000537131"/>
    </source>
</evidence>
<comment type="caution">
    <text evidence="1">The sequence shown here is derived from an EMBL/GenBank/DDBJ whole genome shotgun (WGS) entry which is preliminary data.</text>
</comment>
<protein>
    <submittedName>
        <fullName evidence="1">Uncharacterized protein</fullName>
    </submittedName>
</protein>
<dbReference type="RefSeq" id="WP_169300040.1">
    <property type="nucleotide sequence ID" value="NZ_JABBNI010000065.1"/>
</dbReference>
<organism evidence="1 2">
    <name type="scientific">Clostridium muellerianum</name>
    <dbReference type="NCBI Taxonomy" id="2716538"/>
    <lineage>
        <taxon>Bacteria</taxon>
        <taxon>Bacillati</taxon>
        <taxon>Bacillota</taxon>
        <taxon>Clostridia</taxon>
        <taxon>Eubacteriales</taxon>
        <taxon>Clostridiaceae</taxon>
        <taxon>Clostridium</taxon>
    </lineage>
</organism>
<dbReference type="AlphaFoldDB" id="A0A7Y0EL42"/>
<dbReference type="Proteomes" id="UP000537131">
    <property type="component" value="Unassembled WGS sequence"/>
</dbReference>
<accession>A0A7Y0EL42</accession>
<reference evidence="1 2" key="2">
    <citation type="submission" date="2020-06" db="EMBL/GenBank/DDBJ databases">
        <title>Complete Genome Sequence of Clostridium muelleri sp. nov. P21T, an Acid-Alcohol Producing Acetogen Isolated from Old Hay.</title>
        <authorList>
            <person name="Duncan K.E."/>
            <person name="Tanner R.S."/>
        </authorList>
    </citation>
    <scope>NUCLEOTIDE SEQUENCE [LARGE SCALE GENOMIC DNA]</scope>
    <source>
        <strain evidence="1 2">P21</strain>
    </source>
</reference>
<sequence length="174" mass="20328">MENMDIKSIKQNFVELLAQLLENKIDRNTAAKLMRKQISLGSILELQDKLLTYSHFALNVLDYEYCTTTDSELLYLLECLEGKREYSDEARWEFILNSKEPITKLTPTIKGQKLNLEDYDRYTPEKFEYYNGYVFGDKITTCKLISLLMVNVGIEAVIKLAPKAMWEEALKNYK</sequence>
<name>A0A7Y0EL42_9CLOT</name>
<evidence type="ECO:0000313" key="1">
    <source>
        <dbReference type="EMBL" id="NMM65458.1"/>
    </source>
</evidence>
<keyword evidence="2" id="KW-1185">Reference proteome</keyword>
<reference evidence="1 2" key="1">
    <citation type="submission" date="2020-04" db="EMBL/GenBank/DDBJ databases">
        <authorList>
            <person name="Doyle D.A."/>
        </authorList>
    </citation>
    <scope>NUCLEOTIDE SEQUENCE [LARGE SCALE GENOMIC DNA]</scope>
    <source>
        <strain evidence="1 2">P21</strain>
    </source>
</reference>
<dbReference type="EMBL" id="JABBNI010000065">
    <property type="protein sequence ID" value="NMM65458.1"/>
    <property type="molecule type" value="Genomic_DNA"/>
</dbReference>